<evidence type="ECO:0000259" key="3">
    <source>
        <dbReference type="Pfam" id="PF01557"/>
    </source>
</evidence>
<dbReference type="AlphaFoldDB" id="A0A9P9DTR9"/>
<keyword evidence="2" id="KW-0479">Metal-binding</keyword>
<evidence type="ECO:0000256" key="1">
    <source>
        <dbReference type="ARBA" id="ARBA00010211"/>
    </source>
</evidence>
<dbReference type="InterPro" id="IPR011234">
    <property type="entry name" value="Fumarylacetoacetase-like_C"/>
</dbReference>
<dbReference type="SUPFAM" id="SSF56529">
    <property type="entry name" value="FAH"/>
    <property type="match status" value="1"/>
</dbReference>
<sequence>MASPFRYLVRFQDQAGNIYYVDLDDQIPASDLIGRTVLALSGDPLRGLVATGRERTIAKVLSPLASTPIFQCVGVNYARHAREANFKVPSQPVVFTKPADALAGPFQDIYCHPDAQSQLDYEGELCFVFAKDCKDVTEQHALEYVLGYTIGNDFSARNYIPQEISGFQMSYGKSFDAWAPIGPYLVSPEVVGDAHSLRLITKVNGDVRQNETTADMIWNVQQIIVHLTRGRTVRAGTVCMTGTPSGVGWFMTPPGYLHDGDIVEVQIEKLGSLVNKVVF</sequence>
<gene>
    <name evidence="4" type="ORF">B0J13DRAFT_484223</name>
</gene>
<evidence type="ECO:0000313" key="4">
    <source>
        <dbReference type="EMBL" id="KAH7124872.1"/>
    </source>
</evidence>
<keyword evidence="5" id="KW-1185">Reference proteome</keyword>
<evidence type="ECO:0000256" key="2">
    <source>
        <dbReference type="ARBA" id="ARBA00022723"/>
    </source>
</evidence>
<dbReference type="PANTHER" id="PTHR11820">
    <property type="entry name" value="ACYLPYRUVASE"/>
    <property type="match status" value="1"/>
</dbReference>
<dbReference type="GO" id="GO:0046872">
    <property type="term" value="F:metal ion binding"/>
    <property type="evidence" value="ECO:0007669"/>
    <property type="project" value="UniProtKB-KW"/>
</dbReference>
<dbReference type="EMBL" id="JAGMUU010000024">
    <property type="protein sequence ID" value="KAH7124872.1"/>
    <property type="molecule type" value="Genomic_DNA"/>
</dbReference>
<organism evidence="4 5">
    <name type="scientific">Dactylonectria estremocensis</name>
    <dbReference type="NCBI Taxonomy" id="1079267"/>
    <lineage>
        <taxon>Eukaryota</taxon>
        <taxon>Fungi</taxon>
        <taxon>Dikarya</taxon>
        <taxon>Ascomycota</taxon>
        <taxon>Pezizomycotina</taxon>
        <taxon>Sordariomycetes</taxon>
        <taxon>Hypocreomycetidae</taxon>
        <taxon>Hypocreales</taxon>
        <taxon>Nectriaceae</taxon>
        <taxon>Dactylonectria</taxon>
    </lineage>
</organism>
<comment type="similarity">
    <text evidence="1">Belongs to the FAH family.</text>
</comment>
<name>A0A9P9DTR9_9HYPO</name>
<dbReference type="Proteomes" id="UP000717696">
    <property type="component" value="Unassembled WGS sequence"/>
</dbReference>
<dbReference type="OrthoDB" id="411064at2759"/>
<dbReference type="GO" id="GO:0006107">
    <property type="term" value="P:oxaloacetate metabolic process"/>
    <property type="evidence" value="ECO:0007669"/>
    <property type="project" value="UniProtKB-ARBA"/>
</dbReference>
<dbReference type="GO" id="GO:0050163">
    <property type="term" value="F:oxaloacetate tautomerase activity"/>
    <property type="evidence" value="ECO:0007669"/>
    <property type="project" value="UniProtKB-ARBA"/>
</dbReference>
<accession>A0A9P9DTR9</accession>
<dbReference type="FunFam" id="3.90.850.10:FF:000002">
    <property type="entry name" value="2-hydroxyhepta-2,4-diene-1,7-dioate isomerase"/>
    <property type="match status" value="1"/>
</dbReference>
<dbReference type="Pfam" id="PF01557">
    <property type="entry name" value="FAA_hydrolase"/>
    <property type="match status" value="1"/>
</dbReference>
<dbReference type="Gene3D" id="3.90.850.10">
    <property type="entry name" value="Fumarylacetoacetase-like, C-terminal domain"/>
    <property type="match status" value="1"/>
</dbReference>
<comment type="caution">
    <text evidence="4">The sequence shown here is derived from an EMBL/GenBank/DDBJ whole genome shotgun (WGS) entry which is preliminary data.</text>
</comment>
<reference evidence="4" key="1">
    <citation type="journal article" date="2021" name="Nat. Commun.">
        <title>Genetic determinants of endophytism in the Arabidopsis root mycobiome.</title>
        <authorList>
            <person name="Mesny F."/>
            <person name="Miyauchi S."/>
            <person name="Thiergart T."/>
            <person name="Pickel B."/>
            <person name="Atanasova L."/>
            <person name="Karlsson M."/>
            <person name="Huettel B."/>
            <person name="Barry K.W."/>
            <person name="Haridas S."/>
            <person name="Chen C."/>
            <person name="Bauer D."/>
            <person name="Andreopoulos W."/>
            <person name="Pangilinan J."/>
            <person name="LaButti K."/>
            <person name="Riley R."/>
            <person name="Lipzen A."/>
            <person name="Clum A."/>
            <person name="Drula E."/>
            <person name="Henrissat B."/>
            <person name="Kohler A."/>
            <person name="Grigoriev I.V."/>
            <person name="Martin F.M."/>
            <person name="Hacquard S."/>
        </authorList>
    </citation>
    <scope>NUCLEOTIDE SEQUENCE</scope>
    <source>
        <strain evidence="4">MPI-CAGE-AT-0021</strain>
    </source>
</reference>
<protein>
    <recommendedName>
        <fullName evidence="3">Fumarylacetoacetase-like C-terminal domain-containing protein</fullName>
    </recommendedName>
</protein>
<dbReference type="PANTHER" id="PTHR11820:SF112">
    <property type="entry name" value="FUMARYLACETOACETATE HYDROLASE FAMILY PROTEIN (AFU_ORTHOLOGUE AFUA_1G02370)-RELATED"/>
    <property type="match status" value="1"/>
</dbReference>
<feature type="domain" description="Fumarylacetoacetase-like C-terminal" evidence="3">
    <location>
        <begin position="72"/>
        <end position="278"/>
    </location>
</feature>
<dbReference type="InterPro" id="IPR036663">
    <property type="entry name" value="Fumarylacetoacetase_C_sf"/>
</dbReference>
<evidence type="ECO:0000313" key="5">
    <source>
        <dbReference type="Proteomes" id="UP000717696"/>
    </source>
</evidence>
<proteinExistence type="inferred from homology"/>